<dbReference type="InterPro" id="IPR051694">
    <property type="entry name" value="Immunoregulatory_rcpt-like"/>
</dbReference>
<reference evidence="7" key="1">
    <citation type="journal article" date="2021" name="Nat. Commun.">
        <title>Genetic determinants of endophytism in the Arabidopsis root mycobiome.</title>
        <authorList>
            <person name="Mesny F."/>
            <person name="Miyauchi S."/>
            <person name="Thiergart T."/>
            <person name="Pickel B."/>
            <person name="Atanasova L."/>
            <person name="Karlsson M."/>
            <person name="Huettel B."/>
            <person name="Barry K.W."/>
            <person name="Haridas S."/>
            <person name="Chen C."/>
            <person name="Bauer D."/>
            <person name="Andreopoulos W."/>
            <person name="Pangilinan J."/>
            <person name="LaButti K."/>
            <person name="Riley R."/>
            <person name="Lipzen A."/>
            <person name="Clum A."/>
            <person name="Drula E."/>
            <person name="Henrissat B."/>
            <person name="Kohler A."/>
            <person name="Grigoriev I.V."/>
            <person name="Martin F.M."/>
            <person name="Hacquard S."/>
        </authorList>
    </citation>
    <scope>NUCLEOTIDE SEQUENCE</scope>
    <source>
        <strain evidence="7">MPI-SDFR-AT-0068</strain>
    </source>
</reference>
<dbReference type="PANTHER" id="PTHR15549">
    <property type="entry name" value="PAIRED IMMUNOGLOBULIN-LIKE TYPE 2 RECEPTOR"/>
    <property type="match status" value="1"/>
</dbReference>
<keyword evidence="8" id="KW-1185">Reference proteome</keyword>
<sequence>MSEARQHWGLACPDKAAKFYICEDDDTPFMGCCINDPCGKNNGTCADDDLRATTFNGDSYADLPAQDCANSQGLDNWYTCAYTDPPFIGCCSQNACGSGCPADRIVPARLSKIAKNKDNFLSPAASSSASATASSTAEPDSDDGGLGTGAIAGIAVGAAVGGLLILGLLAWLFWWKPRQNKKQQGTQPAATSAPPAPAMTEQAYSLVGSDQQPTYHAQSPMSGYQQSFAPSPTTWHQYPSGVPSSMDHSGKLSPQFSQFDQRQSYGHFSEAGSLPQSPNLPAYQQPYQQPYSQPGQPHIPVVSEMDGTSGMPLEMSAGPEHHVQQDKTSLGDNRDQGLGIGK</sequence>
<comment type="subcellular location">
    <subcellularLocation>
        <location evidence="1">Membrane</location>
        <topology evidence="1">Single-pass membrane protein</topology>
    </subcellularLocation>
</comment>
<keyword evidence="2 6" id="KW-0812">Transmembrane</keyword>
<name>A0A8K0RZC5_9HYPO</name>
<accession>A0A8K0RZC5</accession>
<dbReference type="AlphaFoldDB" id="A0A8K0RZC5"/>
<feature type="compositionally biased region" description="Low complexity" evidence="5">
    <location>
        <begin position="124"/>
        <end position="137"/>
    </location>
</feature>
<dbReference type="EMBL" id="JAGPXF010000004">
    <property type="protein sequence ID" value="KAH7246673.1"/>
    <property type="molecule type" value="Genomic_DNA"/>
</dbReference>
<evidence type="ECO:0000256" key="3">
    <source>
        <dbReference type="ARBA" id="ARBA00022989"/>
    </source>
</evidence>
<keyword evidence="3 6" id="KW-1133">Transmembrane helix</keyword>
<feature type="region of interest" description="Disordered" evidence="5">
    <location>
        <begin position="268"/>
        <end position="342"/>
    </location>
</feature>
<comment type="caution">
    <text evidence="7">The sequence shown here is derived from an EMBL/GenBank/DDBJ whole genome shotgun (WGS) entry which is preliminary data.</text>
</comment>
<feature type="compositionally biased region" description="Low complexity" evidence="5">
    <location>
        <begin position="279"/>
        <end position="296"/>
    </location>
</feature>
<dbReference type="GO" id="GO:0071944">
    <property type="term" value="C:cell periphery"/>
    <property type="evidence" value="ECO:0007669"/>
    <property type="project" value="UniProtKB-ARBA"/>
</dbReference>
<evidence type="ECO:0000313" key="8">
    <source>
        <dbReference type="Proteomes" id="UP000813427"/>
    </source>
</evidence>
<evidence type="ECO:0000256" key="5">
    <source>
        <dbReference type="SAM" id="MobiDB-lite"/>
    </source>
</evidence>
<keyword evidence="4 6" id="KW-0472">Membrane</keyword>
<dbReference type="GO" id="GO:0016020">
    <property type="term" value="C:membrane"/>
    <property type="evidence" value="ECO:0007669"/>
    <property type="project" value="UniProtKB-SubCell"/>
</dbReference>
<evidence type="ECO:0000313" key="7">
    <source>
        <dbReference type="EMBL" id="KAH7246673.1"/>
    </source>
</evidence>
<evidence type="ECO:0000256" key="6">
    <source>
        <dbReference type="SAM" id="Phobius"/>
    </source>
</evidence>
<gene>
    <name evidence="7" type="ORF">BKA59DRAFT_493755</name>
</gene>
<evidence type="ECO:0000256" key="1">
    <source>
        <dbReference type="ARBA" id="ARBA00004167"/>
    </source>
</evidence>
<dbReference type="OrthoDB" id="3692311at2759"/>
<evidence type="ECO:0000256" key="4">
    <source>
        <dbReference type="ARBA" id="ARBA00023136"/>
    </source>
</evidence>
<evidence type="ECO:0000256" key="2">
    <source>
        <dbReference type="ARBA" id="ARBA00022692"/>
    </source>
</evidence>
<feature type="region of interest" description="Disordered" evidence="5">
    <location>
        <begin position="208"/>
        <end position="254"/>
    </location>
</feature>
<organism evidence="7 8">
    <name type="scientific">Fusarium tricinctum</name>
    <dbReference type="NCBI Taxonomy" id="61284"/>
    <lineage>
        <taxon>Eukaryota</taxon>
        <taxon>Fungi</taxon>
        <taxon>Dikarya</taxon>
        <taxon>Ascomycota</taxon>
        <taxon>Pezizomycotina</taxon>
        <taxon>Sordariomycetes</taxon>
        <taxon>Hypocreomycetidae</taxon>
        <taxon>Hypocreales</taxon>
        <taxon>Nectriaceae</taxon>
        <taxon>Fusarium</taxon>
        <taxon>Fusarium tricinctum species complex</taxon>
    </lineage>
</organism>
<feature type="transmembrane region" description="Helical" evidence="6">
    <location>
        <begin position="150"/>
        <end position="174"/>
    </location>
</feature>
<protein>
    <submittedName>
        <fullName evidence="7">Uncharacterized protein</fullName>
    </submittedName>
</protein>
<feature type="region of interest" description="Disordered" evidence="5">
    <location>
        <begin position="122"/>
        <end position="143"/>
    </location>
</feature>
<proteinExistence type="predicted"/>
<dbReference type="Proteomes" id="UP000813427">
    <property type="component" value="Unassembled WGS sequence"/>
</dbReference>